<reference evidence="2 3" key="1">
    <citation type="submission" date="2018-01" db="EMBL/GenBank/DDBJ databases">
        <title>Draft genome of the type strain Pseudomonas oceani DSM 100277 isolated from the deep water in Okinawa trough, northwestern Pacific Ocean.</title>
        <authorList>
            <person name="Gomila M."/>
            <person name="Mulet M."/>
            <person name="Garcia-Valdes E."/>
            <person name="Lalucat J."/>
        </authorList>
    </citation>
    <scope>NUCLEOTIDE SEQUENCE [LARGE SCALE GENOMIC DNA]</scope>
    <source>
        <strain evidence="2 3">DSM 100277</strain>
    </source>
</reference>
<evidence type="ECO:0000313" key="2">
    <source>
        <dbReference type="EMBL" id="POB03554.1"/>
    </source>
</evidence>
<keyword evidence="3" id="KW-1185">Reference proteome</keyword>
<feature type="transmembrane region" description="Helical" evidence="1">
    <location>
        <begin position="337"/>
        <end position="357"/>
    </location>
</feature>
<dbReference type="AlphaFoldDB" id="A0A2P4EVD2"/>
<evidence type="ECO:0000313" key="3">
    <source>
        <dbReference type="Proteomes" id="UP000243451"/>
    </source>
</evidence>
<protein>
    <submittedName>
        <fullName evidence="2">MFS transporter</fullName>
    </submittedName>
</protein>
<feature type="transmembrane region" description="Helical" evidence="1">
    <location>
        <begin position="280"/>
        <end position="297"/>
    </location>
</feature>
<keyword evidence="1" id="KW-0472">Membrane</keyword>
<dbReference type="Gene3D" id="1.20.1250.20">
    <property type="entry name" value="MFS general substrate transporter like domains"/>
    <property type="match status" value="2"/>
</dbReference>
<keyword evidence="1" id="KW-1133">Transmembrane helix</keyword>
<dbReference type="PANTHER" id="PTHR23537:SF1">
    <property type="entry name" value="SUGAR TRANSPORTER"/>
    <property type="match status" value="1"/>
</dbReference>
<accession>A0A2P4EVD2</accession>
<dbReference type="Proteomes" id="UP000243451">
    <property type="component" value="Unassembled WGS sequence"/>
</dbReference>
<feature type="transmembrane region" description="Helical" evidence="1">
    <location>
        <begin position="136"/>
        <end position="156"/>
    </location>
</feature>
<dbReference type="InterPro" id="IPR010645">
    <property type="entry name" value="MFS_4"/>
</dbReference>
<feature type="transmembrane region" description="Helical" evidence="1">
    <location>
        <begin position="168"/>
        <end position="187"/>
    </location>
</feature>
<evidence type="ECO:0000256" key="1">
    <source>
        <dbReference type="SAM" id="Phobius"/>
    </source>
</evidence>
<dbReference type="PANTHER" id="PTHR23537">
    <property type="match status" value="1"/>
</dbReference>
<keyword evidence="1" id="KW-0812">Transmembrane</keyword>
<feature type="transmembrane region" description="Helical" evidence="1">
    <location>
        <begin position="79"/>
        <end position="95"/>
    </location>
</feature>
<gene>
    <name evidence="2" type="ORF">C1949_09270</name>
</gene>
<sequence>MPSRAPSTQQAVLAAAALLLVVHGLGRFIFTPLLPLLVSDGQFSTGQGASLATWNYIGYLLGALIAIRWHRPSQIHRSVPLALAVHCLSLIGLSLTNDLPSITALRLANGISNGLVFVMVPALVMEWLAARQRINLSGLIYLGVGAGLLISGLLANPPGLSLTAAERWWPAALLSLPLAAWGGWVMLRLETEATRRTHASPQAGRHSPLLDKQTRPLFWAYAGAGLGYILPMTFLPMIASIQLGNAHPMVHQSWLIVACTTLPAAWLWNHLGQRFGDQRALLLNYALQLASVVSALLLSGVWGVVLCSLLMGSSFLGAVLLTQRLGRNLQPHQGPRLSAALIALYSVTQLIGPWLAHEWLNRGGTLPETLWLGAGALVWSLFWTWRTPSAGGQSGTHDASQAPIKTNIA</sequence>
<feature type="transmembrane region" description="Helical" evidence="1">
    <location>
        <begin position="251"/>
        <end position="268"/>
    </location>
</feature>
<dbReference type="GO" id="GO:0005886">
    <property type="term" value="C:plasma membrane"/>
    <property type="evidence" value="ECO:0007669"/>
    <property type="project" value="TreeGrafter"/>
</dbReference>
<feature type="transmembrane region" description="Helical" evidence="1">
    <location>
        <begin position="107"/>
        <end position="129"/>
    </location>
</feature>
<dbReference type="InterPro" id="IPR036259">
    <property type="entry name" value="MFS_trans_sf"/>
</dbReference>
<organism evidence="2 3">
    <name type="scientific">Halopseudomonas oceani</name>
    <dbReference type="NCBI Taxonomy" id="1708783"/>
    <lineage>
        <taxon>Bacteria</taxon>
        <taxon>Pseudomonadati</taxon>
        <taxon>Pseudomonadota</taxon>
        <taxon>Gammaproteobacteria</taxon>
        <taxon>Pseudomonadales</taxon>
        <taxon>Pseudomonadaceae</taxon>
        <taxon>Halopseudomonas</taxon>
    </lineage>
</organism>
<comment type="caution">
    <text evidence="2">The sequence shown here is derived from an EMBL/GenBank/DDBJ whole genome shotgun (WGS) entry which is preliminary data.</text>
</comment>
<feature type="transmembrane region" description="Helical" evidence="1">
    <location>
        <begin position="218"/>
        <end position="239"/>
    </location>
</feature>
<dbReference type="SUPFAM" id="SSF103473">
    <property type="entry name" value="MFS general substrate transporter"/>
    <property type="match status" value="1"/>
</dbReference>
<dbReference type="OrthoDB" id="9797953at2"/>
<dbReference type="Pfam" id="PF06779">
    <property type="entry name" value="MFS_4"/>
    <property type="match status" value="1"/>
</dbReference>
<feature type="transmembrane region" description="Helical" evidence="1">
    <location>
        <begin position="303"/>
        <end position="325"/>
    </location>
</feature>
<feature type="transmembrane region" description="Helical" evidence="1">
    <location>
        <begin position="48"/>
        <end position="67"/>
    </location>
</feature>
<feature type="transmembrane region" description="Helical" evidence="1">
    <location>
        <begin position="369"/>
        <end position="385"/>
    </location>
</feature>
<dbReference type="EMBL" id="PPSK01000007">
    <property type="protein sequence ID" value="POB03554.1"/>
    <property type="molecule type" value="Genomic_DNA"/>
</dbReference>
<name>A0A2P4EVD2_9GAMM</name>
<dbReference type="RefSeq" id="WP_104738196.1">
    <property type="nucleotide sequence ID" value="NZ_BMHR01000006.1"/>
</dbReference>
<proteinExistence type="predicted"/>